<feature type="non-terminal residue" evidence="12">
    <location>
        <position position="1"/>
    </location>
</feature>
<keyword evidence="3 8" id="KW-0560">Oxidoreductase</keyword>
<dbReference type="InterPro" id="IPR016161">
    <property type="entry name" value="Ald_DH/histidinol_DH"/>
</dbReference>
<comment type="catalytic activity">
    <reaction evidence="6 9">
        <text>L-glutamate 5-semialdehyde + NAD(+) + H2O = L-glutamate + NADH + 2 H(+)</text>
        <dbReference type="Rhea" id="RHEA:30235"/>
        <dbReference type="ChEBI" id="CHEBI:15377"/>
        <dbReference type="ChEBI" id="CHEBI:15378"/>
        <dbReference type="ChEBI" id="CHEBI:29985"/>
        <dbReference type="ChEBI" id="CHEBI:57540"/>
        <dbReference type="ChEBI" id="CHEBI:57945"/>
        <dbReference type="ChEBI" id="CHEBI:58066"/>
        <dbReference type="EC" id="1.2.1.88"/>
    </reaction>
</comment>
<evidence type="ECO:0000256" key="10">
    <source>
        <dbReference type="RuleBase" id="RU366030"/>
    </source>
</evidence>
<dbReference type="EMBL" id="CAJVPV010008471">
    <property type="protein sequence ID" value="CAG8631074.1"/>
    <property type="molecule type" value="Genomic_DNA"/>
</dbReference>
<evidence type="ECO:0000256" key="9">
    <source>
        <dbReference type="RuleBase" id="RU366016"/>
    </source>
</evidence>
<dbReference type="GO" id="GO:0005759">
    <property type="term" value="C:mitochondrial matrix"/>
    <property type="evidence" value="ECO:0007669"/>
    <property type="project" value="TreeGrafter"/>
</dbReference>
<evidence type="ECO:0000313" key="13">
    <source>
        <dbReference type="Proteomes" id="UP000789342"/>
    </source>
</evidence>
<keyword evidence="13" id="KW-1185">Reference proteome</keyword>
<dbReference type="SUPFAM" id="SSF53720">
    <property type="entry name" value="ALDH-like"/>
    <property type="match status" value="1"/>
</dbReference>
<dbReference type="PROSITE" id="PS00070">
    <property type="entry name" value="ALDEHYDE_DEHYDR_CYS"/>
    <property type="match status" value="1"/>
</dbReference>
<dbReference type="PANTHER" id="PTHR42862:SF1">
    <property type="entry name" value="DELTA-1-PYRROLINE-5-CARBOXYLATE DEHYDROGENASE 2, ISOFORM A-RELATED"/>
    <property type="match status" value="1"/>
</dbReference>
<feature type="active site" evidence="7">
    <location>
        <position position="360"/>
    </location>
</feature>
<gene>
    <name evidence="12" type="ORF">AMORRO_LOCUS9090</name>
</gene>
<dbReference type="Gene3D" id="3.40.309.10">
    <property type="entry name" value="Aldehyde Dehydrogenase, Chain A, domain 2"/>
    <property type="match status" value="1"/>
</dbReference>
<organism evidence="12 13">
    <name type="scientific">Acaulospora morrowiae</name>
    <dbReference type="NCBI Taxonomy" id="94023"/>
    <lineage>
        <taxon>Eukaryota</taxon>
        <taxon>Fungi</taxon>
        <taxon>Fungi incertae sedis</taxon>
        <taxon>Mucoromycota</taxon>
        <taxon>Glomeromycotina</taxon>
        <taxon>Glomeromycetes</taxon>
        <taxon>Diversisporales</taxon>
        <taxon>Acaulosporaceae</taxon>
        <taxon>Acaulospora</taxon>
    </lineage>
</organism>
<sequence>HDHSHEQYELVGVLGTIIEFINAMFLNGCRNNDIIMLKSLRRVSVITSSSKFAQINRRLLSKWSPATLGTFRLPDIDNEPMKSYPPASEDRVKLQNAIKELINDAPVEIPVFVNGKMIYTGKVAEQRNPSDHISILAKYHEANPSVVEEAIEGALAIKPIWEAYPIADRSAIFLKAADLAAGKYRYKLLAATMLGQGKNAWQAEIDAAAETIDFWRFNVKYAHEMYQQQPIKNSPGVWNRVEYRPLDGFVYAISPFNFTAIGANLPSAPALLGNVVLHKPSAGAILSNWVIMEILREAGLPDGVIQFIPGPAQQITEQILKSPDFTSLHFTGSTEVFRKLWKDIGNNINNYKSYPRIVGETGGKNFHVIHESANVTNAVNQTIRGAFEYQGQKCSACSRVYVPDKLWEEFRSDLLQKHATINVGPVDDFSNFLGPVINANAFEKIKSYIEWAEQDSESEILAGGTYDDSKGYFVQPTIIVTKNPKSRTIVEEIFGPVLTIYVYKTDEYEQILDVVDKTSSYALTGSIFAQDRAAILLAQSKLRHSSGNFYINDKSTGAIVGQQPFGGSRASGTNDKAGSINLLYRFSSMRTIKENFINIDDYYYPSNLI</sequence>
<evidence type="ECO:0000256" key="4">
    <source>
        <dbReference type="ARBA" id="ARBA00023027"/>
    </source>
</evidence>
<dbReference type="InterPro" id="IPR005931">
    <property type="entry name" value="P5CDH/ALDH4A1"/>
</dbReference>
<feature type="domain" description="Aldehyde dehydrogenase" evidence="11">
    <location>
        <begin position="124"/>
        <end position="591"/>
    </location>
</feature>
<dbReference type="GO" id="GO:0003842">
    <property type="term" value="F:L-glutamate gamma-semialdehyde dehydrogenase activity"/>
    <property type="evidence" value="ECO:0007669"/>
    <property type="project" value="UniProtKB-UniRule"/>
</dbReference>
<dbReference type="InterPro" id="IPR029510">
    <property type="entry name" value="Ald_DH_CS_GLU"/>
</dbReference>
<evidence type="ECO:0000256" key="1">
    <source>
        <dbReference type="ARBA" id="ARBA00004786"/>
    </source>
</evidence>
<evidence type="ECO:0000256" key="5">
    <source>
        <dbReference type="ARBA" id="ARBA00023062"/>
    </source>
</evidence>
<proteinExistence type="inferred from homology"/>
<reference evidence="12" key="1">
    <citation type="submission" date="2021-06" db="EMBL/GenBank/DDBJ databases">
        <authorList>
            <person name="Kallberg Y."/>
            <person name="Tangrot J."/>
            <person name="Rosling A."/>
        </authorList>
    </citation>
    <scope>NUCLEOTIDE SEQUENCE</scope>
    <source>
        <strain evidence="12">CL551</strain>
    </source>
</reference>
<dbReference type="EC" id="1.2.1.88" evidence="9"/>
<dbReference type="InterPro" id="IPR016163">
    <property type="entry name" value="Ald_DH_C"/>
</dbReference>
<dbReference type="PANTHER" id="PTHR42862">
    <property type="entry name" value="DELTA-1-PYRROLINE-5-CARBOXYLATE DEHYDROGENASE 1, ISOFORM A-RELATED"/>
    <property type="match status" value="1"/>
</dbReference>
<evidence type="ECO:0000256" key="6">
    <source>
        <dbReference type="ARBA" id="ARBA00048142"/>
    </source>
</evidence>
<dbReference type="InterPro" id="IPR050485">
    <property type="entry name" value="Proline_metab_enzyme"/>
</dbReference>
<dbReference type="Proteomes" id="UP000789342">
    <property type="component" value="Unassembled WGS sequence"/>
</dbReference>
<dbReference type="FunFam" id="3.40.605.10:FF:000006">
    <property type="entry name" value="1-pyrroline-5-carboxylate dehydrogenase"/>
    <property type="match status" value="1"/>
</dbReference>
<dbReference type="PROSITE" id="PS00687">
    <property type="entry name" value="ALDEHYDE_DEHYDR_GLU"/>
    <property type="match status" value="1"/>
</dbReference>
<dbReference type="FunFam" id="3.40.309.10:FF:000005">
    <property type="entry name" value="1-pyrroline-5-carboxylate dehydrogenase 1"/>
    <property type="match status" value="1"/>
</dbReference>
<dbReference type="Pfam" id="PF00171">
    <property type="entry name" value="Aldedh"/>
    <property type="match status" value="1"/>
</dbReference>
<dbReference type="GO" id="GO:0010133">
    <property type="term" value="P:L-proline catabolic process to L-glutamate"/>
    <property type="evidence" value="ECO:0007669"/>
    <property type="project" value="UniProtKB-UniRule"/>
</dbReference>
<evidence type="ECO:0000259" key="11">
    <source>
        <dbReference type="Pfam" id="PF00171"/>
    </source>
</evidence>
<comment type="caution">
    <text evidence="12">The sequence shown here is derived from an EMBL/GenBank/DDBJ whole genome shotgun (WGS) entry which is preliminary data.</text>
</comment>
<accession>A0A9N9GWW6</accession>
<evidence type="ECO:0000256" key="7">
    <source>
        <dbReference type="PROSITE-ProRule" id="PRU10007"/>
    </source>
</evidence>
<dbReference type="InterPro" id="IPR015590">
    <property type="entry name" value="Aldehyde_DH_dom"/>
</dbReference>
<dbReference type="InterPro" id="IPR016162">
    <property type="entry name" value="Ald_DH_N"/>
</dbReference>
<dbReference type="OrthoDB" id="5322683at2759"/>
<keyword evidence="4 9" id="KW-0520">NAD</keyword>
<dbReference type="AlphaFoldDB" id="A0A9N9GWW6"/>
<evidence type="ECO:0000256" key="3">
    <source>
        <dbReference type="ARBA" id="ARBA00023002"/>
    </source>
</evidence>
<protein>
    <recommendedName>
        <fullName evidence="9 10">Multifunctional fusion protein</fullName>
    </recommendedName>
    <domain>
        <recommendedName>
            <fullName evidence="10">Delta-1-pyrroline-5-carboxylate dehydrogenase</fullName>
            <shortName evidence="10">P5C dehydrogenase</shortName>
        </recommendedName>
        <alternativeName>
            <fullName evidence="9">L-glutamate gamma-semialdehyde dehydrogenase</fullName>
        </alternativeName>
    </domain>
    <domain>
        <recommendedName>
            <fullName evidence="9">L-glutamate gamma-semialdehyde dehydrogenase</fullName>
            <ecNumber evidence="9">1.2.1.88</ecNumber>
        </recommendedName>
    </domain>
</protein>
<comment type="similarity">
    <text evidence="2 8">Belongs to the aldehyde dehydrogenase family.</text>
</comment>
<comment type="pathway">
    <text evidence="1 9">Amino-acid degradation; L-proline degradation into L-glutamate; L-glutamate from L-proline: step 2/2.</text>
</comment>
<dbReference type="CDD" id="cd07123">
    <property type="entry name" value="ALDH_F4-17_P5CDH"/>
    <property type="match status" value="1"/>
</dbReference>
<evidence type="ECO:0000256" key="2">
    <source>
        <dbReference type="ARBA" id="ARBA00009986"/>
    </source>
</evidence>
<name>A0A9N9GWW6_9GLOM</name>
<dbReference type="InterPro" id="IPR016160">
    <property type="entry name" value="Ald_DH_CS_CYS"/>
</dbReference>
<keyword evidence="5 9" id="KW-0642">Proline metabolism</keyword>
<evidence type="ECO:0000313" key="12">
    <source>
        <dbReference type="EMBL" id="CAG8631074.1"/>
    </source>
</evidence>
<dbReference type="Gene3D" id="3.40.605.10">
    <property type="entry name" value="Aldehyde Dehydrogenase, Chain A, domain 1"/>
    <property type="match status" value="1"/>
</dbReference>
<evidence type="ECO:0000256" key="8">
    <source>
        <dbReference type="RuleBase" id="RU003345"/>
    </source>
</evidence>
<dbReference type="NCBIfam" id="TIGR01236">
    <property type="entry name" value="D1pyr5carbox1"/>
    <property type="match status" value="1"/>
</dbReference>